<dbReference type="EMBL" id="LGUF01000007">
    <property type="protein sequence ID" value="KON88320.1"/>
    <property type="molecule type" value="Genomic_DNA"/>
</dbReference>
<comment type="caution">
    <text evidence="1">The sequence shown here is derived from an EMBL/GenBank/DDBJ whole genome shotgun (WGS) entry which is preliminary data.</text>
</comment>
<name>A0A0M0GEH6_SPOGL</name>
<evidence type="ECO:0000313" key="2">
    <source>
        <dbReference type="Proteomes" id="UP000037109"/>
    </source>
</evidence>
<protein>
    <submittedName>
        <fullName evidence="1">Uncharacterized protein</fullName>
    </submittedName>
</protein>
<keyword evidence="2" id="KW-1185">Reference proteome</keyword>
<dbReference type="AlphaFoldDB" id="A0A0M0GEH6"/>
<sequence length="67" mass="7613">MFTFQGHIIKKHILIKGLIEMKKLTKKVKNIDFPTFSLSPYTKNLSKKTEAAIEGLNKGKKLPKNNA</sequence>
<organism evidence="1 2">
    <name type="scientific">Sporosarcina globispora</name>
    <name type="common">Bacillus globisporus</name>
    <dbReference type="NCBI Taxonomy" id="1459"/>
    <lineage>
        <taxon>Bacteria</taxon>
        <taxon>Bacillati</taxon>
        <taxon>Bacillota</taxon>
        <taxon>Bacilli</taxon>
        <taxon>Bacillales</taxon>
        <taxon>Caryophanaceae</taxon>
        <taxon>Sporosarcina</taxon>
    </lineage>
</organism>
<gene>
    <name evidence="1" type="ORF">AF332_16940</name>
</gene>
<dbReference type="Proteomes" id="UP000037109">
    <property type="component" value="Unassembled WGS sequence"/>
</dbReference>
<accession>A0A0M0GEH6</accession>
<reference evidence="2" key="1">
    <citation type="submission" date="2015-07" db="EMBL/GenBank/DDBJ databases">
        <title>Fjat-10036 dsm4.</title>
        <authorList>
            <person name="Liu B."/>
            <person name="Wang J."/>
            <person name="Zhu Y."/>
            <person name="Liu G."/>
            <person name="Chen Q."/>
            <person name="Chen Z."/>
            <person name="Lan J."/>
            <person name="Che J."/>
            <person name="Ge C."/>
            <person name="Shi H."/>
            <person name="Pan Z."/>
            <person name="Liu X."/>
        </authorList>
    </citation>
    <scope>NUCLEOTIDE SEQUENCE [LARGE SCALE GENOMIC DNA]</scope>
    <source>
        <strain evidence="2">DSM 4</strain>
    </source>
</reference>
<evidence type="ECO:0000313" key="1">
    <source>
        <dbReference type="EMBL" id="KON88320.1"/>
    </source>
</evidence>
<dbReference type="PATRIC" id="fig|1459.3.peg.3711"/>
<proteinExistence type="predicted"/>